<keyword evidence="7" id="KW-1185">Reference proteome</keyword>
<dbReference type="PRINTS" id="PR00368">
    <property type="entry name" value="FADPNR"/>
</dbReference>
<dbReference type="InterPro" id="IPR028202">
    <property type="entry name" value="Reductase_C"/>
</dbReference>
<dbReference type="InterPro" id="IPR023753">
    <property type="entry name" value="FAD/NAD-binding_dom"/>
</dbReference>
<evidence type="ECO:0000313" key="7">
    <source>
        <dbReference type="Proteomes" id="UP000319818"/>
    </source>
</evidence>
<evidence type="ECO:0000256" key="3">
    <source>
        <dbReference type="ARBA" id="ARBA00022827"/>
    </source>
</evidence>
<dbReference type="Gene3D" id="3.30.390.30">
    <property type="match status" value="1"/>
</dbReference>
<dbReference type="Pfam" id="PF14759">
    <property type="entry name" value="Reductase_C"/>
    <property type="match status" value="1"/>
</dbReference>
<dbReference type="InterPro" id="IPR036188">
    <property type="entry name" value="FAD/NAD-bd_sf"/>
</dbReference>
<dbReference type="SUPFAM" id="SSF55424">
    <property type="entry name" value="FAD/NAD-linked reductases, dimerisation (C-terminal) domain"/>
    <property type="match status" value="1"/>
</dbReference>
<dbReference type="Pfam" id="PF07992">
    <property type="entry name" value="Pyr_redox_2"/>
    <property type="match status" value="1"/>
</dbReference>
<evidence type="ECO:0000259" key="5">
    <source>
        <dbReference type="PROSITE" id="PS51387"/>
    </source>
</evidence>
<dbReference type="RefSeq" id="WP_246121650.1">
    <property type="nucleotide sequence ID" value="NZ_VFPH01000001.1"/>
</dbReference>
<dbReference type="InterPro" id="IPR050446">
    <property type="entry name" value="FAD-oxidoreductase/Apoptosis"/>
</dbReference>
<comment type="cofactor">
    <cofactor evidence="1">
        <name>FAD</name>
        <dbReference type="ChEBI" id="CHEBI:57692"/>
    </cofactor>
</comment>
<evidence type="ECO:0000313" key="6">
    <source>
        <dbReference type="EMBL" id="TQM43792.1"/>
    </source>
</evidence>
<evidence type="ECO:0000256" key="2">
    <source>
        <dbReference type="ARBA" id="ARBA00022630"/>
    </source>
</evidence>
<dbReference type="GO" id="GO:0005737">
    <property type="term" value="C:cytoplasm"/>
    <property type="evidence" value="ECO:0007669"/>
    <property type="project" value="TreeGrafter"/>
</dbReference>
<reference evidence="6 7" key="1">
    <citation type="submission" date="2019-06" db="EMBL/GenBank/DDBJ databases">
        <title>Sequencing the genomes of 1000 actinobacteria strains.</title>
        <authorList>
            <person name="Klenk H.-P."/>
        </authorList>
    </citation>
    <scope>NUCLEOTIDE SEQUENCE [LARGE SCALE GENOMIC DNA]</scope>
    <source>
        <strain evidence="6 7">DSM 45511</strain>
    </source>
</reference>
<dbReference type="InterPro" id="IPR016156">
    <property type="entry name" value="FAD/NAD-linked_Rdtase_dimer_sf"/>
</dbReference>
<name>A0A543GCK0_9PSEU</name>
<dbReference type="PANTHER" id="PTHR43557:SF2">
    <property type="entry name" value="RIESKE DOMAIN-CONTAINING PROTEIN-RELATED"/>
    <property type="match status" value="1"/>
</dbReference>
<dbReference type="AlphaFoldDB" id="A0A543GCK0"/>
<evidence type="ECO:0000256" key="1">
    <source>
        <dbReference type="ARBA" id="ARBA00001974"/>
    </source>
</evidence>
<organism evidence="6 7">
    <name type="scientific">Pseudonocardia cypriaca</name>
    <dbReference type="NCBI Taxonomy" id="882449"/>
    <lineage>
        <taxon>Bacteria</taxon>
        <taxon>Bacillati</taxon>
        <taxon>Actinomycetota</taxon>
        <taxon>Actinomycetes</taxon>
        <taxon>Pseudonocardiales</taxon>
        <taxon>Pseudonocardiaceae</taxon>
        <taxon>Pseudonocardia</taxon>
    </lineage>
</organism>
<dbReference type="GO" id="GO:0071949">
    <property type="term" value="F:FAD binding"/>
    <property type="evidence" value="ECO:0007669"/>
    <property type="project" value="InterPro"/>
</dbReference>
<dbReference type="Gene3D" id="3.50.50.60">
    <property type="entry name" value="FAD/NAD(P)-binding domain"/>
    <property type="match status" value="2"/>
</dbReference>
<feature type="domain" description="FAD-binding PCMH-type" evidence="5">
    <location>
        <begin position="76"/>
        <end position="275"/>
    </location>
</feature>
<dbReference type="GO" id="GO:0016651">
    <property type="term" value="F:oxidoreductase activity, acting on NAD(P)H"/>
    <property type="evidence" value="ECO:0007669"/>
    <property type="project" value="TreeGrafter"/>
</dbReference>
<dbReference type="EMBL" id="VFPH01000001">
    <property type="protein sequence ID" value="TQM43792.1"/>
    <property type="molecule type" value="Genomic_DNA"/>
</dbReference>
<proteinExistence type="predicted"/>
<dbReference type="PANTHER" id="PTHR43557">
    <property type="entry name" value="APOPTOSIS-INDUCING FACTOR 1"/>
    <property type="match status" value="1"/>
</dbReference>
<accession>A0A543GCK0</accession>
<protein>
    <submittedName>
        <fullName evidence="6">NAD/ferredoxin-dependent reductase-like protein</fullName>
    </submittedName>
</protein>
<gene>
    <name evidence="6" type="ORF">FB388_1144</name>
</gene>
<dbReference type="PROSITE" id="PS51387">
    <property type="entry name" value="FAD_PCMH"/>
    <property type="match status" value="1"/>
</dbReference>
<dbReference type="SUPFAM" id="SSF51905">
    <property type="entry name" value="FAD/NAD(P)-binding domain"/>
    <property type="match status" value="1"/>
</dbReference>
<keyword evidence="2" id="KW-0285">Flavoprotein</keyword>
<evidence type="ECO:0000256" key="4">
    <source>
        <dbReference type="ARBA" id="ARBA00023002"/>
    </source>
</evidence>
<sequence length="417" mass="44165">MIAVSAEEIRCLVAVGASLAGVRAVEAARKAGFEGRVTLIGAEPHPPYDRPPLSKEFLRPDHAPEPVVLHGRAELVEDFEAEVLLGAPATGLDLDARTVRAGDADVPYDALVIATGAAARELPGTGHLSGVHVLRDLDDAKAIRLALDDGARTVVIGAGFIGSEVASAARRRGLDATVVEARPTPLVRAIGPDLGSALAGLHERNGATLICGRPVTGLEGTGAVERVHLADGTMVEADLVVVGVGAVPCTDWLAGSGLELDDGVVCDEFLQTSAPGVYAAGDVARWNNPQFDRMMRVEHWSNAAEQGVRAARNAISPTTAAEPYTTVPYFWSDWYGSRIQFVGLAARDQHEVVSGDLAGDHFVALYRECDKLTGALTLNGRRHIMKYRRLIAQGATFEEALAFSRTVAARPRSRGPQ</sequence>
<keyword evidence="4" id="KW-0560">Oxidoreductase</keyword>
<dbReference type="Proteomes" id="UP000319818">
    <property type="component" value="Unassembled WGS sequence"/>
</dbReference>
<keyword evidence="3" id="KW-0274">FAD</keyword>
<comment type="caution">
    <text evidence="6">The sequence shown here is derived from an EMBL/GenBank/DDBJ whole genome shotgun (WGS) entry which is preliminary data.</text>
</comment>
<dbReference type="PRINTS" id="PR00411">
    <property type="entry name" value="PNDRDTASEI"/>
</dbReference>
<dbReference type="InterPro" id="IPR016166">
    <property type="entry name" value="FAD-bd_PCMH"/>
</dbReference>